<dbReference type="PANTHER" id="PTHR45641">
    <property type="entry name" value="TETRATRICOPEPTIDE REPEAT PROTEIN (AFU_ORTHOLOGUE AFUA_6G03870)"/>
    <property type="match status" value="1"/>
</dbReference>
<feature type="repeat" description="TPR" evidence="3">
    <location>
        <begin position="1697"/>
        <end position="1730"/>
    </location>
</feature>
<dbReference type="PROSITE" id="PS50005">
    <property type="entry name" value="TPR"/>
    <property type="match status" value="14"/>
</dbReference>
<evidence type="ECO:0000256" key="1">
    <source>
        <dbReference type="ARBA" id="ARBA00022737"/>
    </source>
</evidence>
<feature type="repeat" description="TPR" evidence="3">
    <location>
        <begin position="1445"/>
        <end position="1478"/>
    </location>
</feature>
<keyword evidence="7" id="KW-1185">Reference proteome</keyword>
<feature type="repeat" description="TPR" evidence="3">
    <location>
        <begin position="1067"/>
        <end position="1100"/>
    </location>
</feature>
<dbReference type="InterPro" id="IPR007111">
    <property type="entry name" value="NACHT_NTPase"/>
</dbReference>
<evidence type="ECO:0000313" key="7">
    <source>
        <dbReference type="Proteomes" id="UP001159427"/>
    </source>
</evidence>
<name>A0ABN8MPL4_9CNID</name>
<feature type="repeat" description="TPR" evidence="3">
    <location>
        <begin position="1781"/>
        <end position="1814"/>
    </location>
</feature>
<feature type="repeat" description="TPR" evidence="3">
    <location>
        <begin position="1907"/>
        <end position="1940"/>
    </location>
</feature>
<dbReference type="Pfam" id="PF13424">
    <property type="entry name" value="TPR_12"/>
    <property type="match status" value="13"/>
</dbReference>
<evidence type="ECO:0000256" key="2">
    <source>
        <dbReference type="ARBA" id="ARBA00022803"/>
    </source>
</evidence>
<keyword evidence="1" id="KW-0677">Repeat</keyword>
<dbReference type="Proteomes" id="UP001159427">
    <property type="component" value="Unassembled WGS sequence"/>
</dbReference>
<reference evidence="6 7" key="1">
    <citation type="submission" date="2022-05" db="EMBL/GenBank/DDBJ databases">
        <authorList>
            <consortium name="Genoscope - CEA"/>
            <person name="William W."/>
        </authorList>
    </citation>
    <scope>NUCLEOTIDE SEQUENCE [LARGE SCALE GENOMIC DNA]</scope>
</reference>
<evidence type="ECO:0000256" key="4">
    <source>
        <dbReference type="SAM" id="Coils"/>
    </source>
</evidence>
<accession>A0ABN8MPL4</accession>
<keyword evidence="4" id="KW-0175">Coiled coil</keyword>
<evidence type="ECO:0000256" key="3">
    <source>
        <dbReference type="PROSITE-ProRule" id="PRU00339"/>
    </source>
</evidence>
<organism evidence="6 7">
    <name type="scientific">Porites evermanni</name>
    <dbReference type="NCBI Taxonomy" id="104178"/>
    <lineage>
        <taxon>Eukaryota</taxon>
        <taxon>Metazoa</taxon>
        <taxon>Cnidaria</taxon>
        <taxon>Anthozoa</taxon>
        <taxon>Hexacorallia</taxon>
        <taxon>Scleractinia</taxon>
        <taxon>Fungiina</taxon>
        <taxon>Poritidae</taxon>
        <taxon>Porites</taxon>
    </lineage>
</organism>
<dbReference type="SUPFAM" id="SSF48452">
    <property type="entry name" value="TPR-like"/>
    <property type="match status" value="7"/>
</dbReference>
<feature type="repeat" description="TPR" evidence="3">
    <location>
        <begin position="2033"/>
        <end position="2066"/>
    </location>
</feature>
<feature type="non-terminal residue" evidence="6">
    <location>
        <position position="2219"/>
    </location>
</feature>
<feature type="repeat" description="TPR" evidence="3">
    <location>
        <begin position="1529"/>
        <end position="1562"/>
    </location>
</feature>
<dbReference type="Pfam" id="PF05729">
    <property type="entry name" value="NACHT"/>
    <property type="match status" value="1"/>
</dbReference>
<feature type="repeat" description="TPR" evidence="3">
    <location>
        <begin position="1991"/>
        <end position="2024"/>
    </location>
</feature>
<dbReference type="InterPro" id="IPR011990">
    <property type="entry name" value="TPR-like_helical_dom_sf"/>
</dbReference>
<comment type="caution">
    <text evidence="6">The sequence shown here is derived from an EMBL/GenBank/DDBJ whole genome shotgun (WGS) entry which is preliminary data.</text>
</comment>
<evidence type="ECO:0000259" key="5">
    <source>
        <dbReference type="Pfam" id="PF05729"/>
    </source>
</evidence>
<dbReference type="SMART" id="SM00028">
    <property type="entry name" value="TPR"/>
    <property type="match status" value="29"/>
</dbReference>
<gene>
    <name evidence="6" type="ORF">PEVE_00039184</name>
</gene>
<dbReference type="InterPro" id="IPR019734">
    <property type="entry name" value="TPR_rpt"/>
</dbReference>
<proteinExistence type="predicted"/>
<evidence type="ECO:0000313" key="6">
    <source>
        <dbReference type="EMBL" id="CAH3032933.1"/>
    </source>
</evidence>
<sequence length="2219" mass="251920">MTALQPFSDEQLNFFKFSSLVLNEFPKALRQTFKTMWDNTYGHRPGFQLWDDSTTVRKMFDSEEAKSGKKTKVPVLQSYNEWDCTNLFQATIFARSFAQPASTGPFTTLSDLYVKPRAVPYGSYHACVVSPGGNMVETFALAIDQLRLLRNSLCHSTSSEMDKATFDQRVNYARDAFQALGVPTASIDALGSLTESDFPTNKVRKLEARIRDETRAYIKCLEEVSSDVSELKALLNSIKQTKEEDTANIVLMLEQKINALREAQDQRDATNTQQYTMILESVSSHISDLRNMSSAMKQAADNTATKHNIAMLKAQEGLESVSADIDVLKEKVEVNTASKEDITRLEKKIEELKVVQNERYYQPNNSDIKPIRAPLPSMVPNFTGRQSEVEEIIGHVTSESTRLVSIWGSPGFGKTSVTIAVGHALQSQGLTVYWVSLRGLQSKADLTSKFLRLLRQPTINNQPSDQRLSPDDEISQLFSEISKQSVFILDNADDLLESGCQKVKKEVMQLLEEILRQNPRVTFIVTTRESLEFMNNHFQGHQGVRIRTLDKASTQSLIHELLPIASAADCTEVAHICGHVPLAIKLMCSLISEDNSLPSQIIDDFKVFSTESIGSMLDIFDSYFQRLTALEQEALISFSILPENFTTEVAAAVLGTKSGFEAITMLQNLRRKSLIDSGSKPRTFTMHKLLQSSSREKGDTDMKEAILNAKGRLNAFYVSYFDKLNKEFLTGHSMDAYIAFYEDKESIIESLVEGCLDSKTADTVFDILVKGELFLDSLFWTESEGKNFDDIYDAAIKAANLHGTEKYHRQLLISKAFAKATWGKKGKTNQLLSEVKVLQAASCLVSNQEKGKCLCYSGICYLTAEETKSGVHCLQEALSSLETCNNQESLFLKFLILQILVCYYQSLNDFYNASYCYDKSLHLSSAVGDCKLLIIPPMKSKAQKTTNKMHFEKDSNILLNQPFEFQFVCLLSEATEFFADTKIKQNTNHLVLQMLECVEKDVTPSTGLLTFHTAVVELLWNLNSEDPEKLFRSRINYHEKKLKQSQETFPTSHDFGGYGQIQIKALVDCYLNLGIVYNNRGIYSEALQSCKRALNTATSSFEKEHKRTADSYRQLGVTQNNMHDCSAALQSHQHALDIRTKLFGEEHESTADSYRQLGVIHYNMHNYSAALRSHQHALAIRIKLFGKEHESTADSYRQLGVTQNKMHDYSAALLSHQHALAIGIELFGEKHKSIAESYRQLGITQFNMHDYNAALKSLEHELAIRVKLFGEEHESTADSYRQLGVIQNQMHDYSAALQSHQRALAVRVKLFGEEHESTADSYRQLGVTQFNMHDYNAALKSLEHELAIRVKLFGEEHESTADSYRQLGVIQNQMHDYSAALQSHQRALAVRVKLFGEEHESTADSYRQLGVTQFNMHDYNAALKSLEHELAIRVKLFGEEHESTADSYRQLGVIQNQMHDYSAALQSHQRALAVRVKLFGEEHESTADSYRQLGVTQFNMHDYNAALKSLEHELAIRVKLFGEEHESTADSYRQLGVIQNQMHDYSAALQSHQRALAVRVKLFGEEHESTADSYRQLGVTQFNMHDYNAALKSLEHELAIRVKLFGEEHESTADSYRQLGVIQNQMHDYSAALQSHQRALAVRVKLFGEEHESTADSYRQLGVTQFNMHDYNAALKSLEHELAIRVKLFGEEHESTADSYRQLGVIQNQMHDYSAALQSHQRALAVRVKLFGEEHESTADSYRQLGVTQFNMHDYNAALKSLEHELAIRVKLFGEEHESTADSYRQLGVIQNQMHDYSAALQSHQRALAVRVKLFGEEHESTADSYRQLGVTQFNMHDYNAALKSLEHELAIRVKLFGEEHESTADSYRQLGVIQNQMHDYSAALQSHQRALAVRVKLFGEEHESTADSYRQLGVIQNQMHDYSAALQSHQRALAVRVKLFGEEHESTADSYRQLGVTQFNMHDYNAALKSLEHELAIRVKLFGEEHESTAESYRRLGVTQFNMHDYSAALQSEQRALDIHRKLFGEEHESTADSYRQLGVTQYNMHDYSAALQSHQRALAIRIKLFGEEHESTADSYRQLGVIQHNMHDYNAALQSEQHVLAIRIKLFGEEHESTADSYKQLGVIQHNMHDYNTALQSEQHVLAIRIKLFGEEHESTADSYRELGITQYNMHDYSAALQSHQRALAIRLKLFGEEHAKTADSYRQVKITQDVQRKFRE</sequence>
<feature type="repeat" description="TPR" evidence="3">
    <location>
        <begin position="2159"/>
        <end position="2192"/>
    </location>
</feature>
<feature type="repeat" description="TPR" evidence="3">
    <location>
        <begin position="1151"/>
        <end position="1184"/>
    </location>
</feature>
<feature type="repeat" description="TPR" evidence="3">
    <location>
        <begin position="1613"/>
        <end position="1646"/>
    </location>
</feature>
<keyword evidence="2 3" id="KW-0802">TPR repeat</keyword>
<dbReference type="Gene3D" id="1.25.40.10">
    <property type="entry name" value="Tetratricopeptide repeat domain"/>
    <property type="match status" value="8"/>
</dbReference>
<feature type="domain" description="NACHT" evidence="5">
    <location>
        <begin position="402"/>
        <end position="561"/>
    </location>
</feature>
<dbReference type="InterPro" id="IPR027417">
    <property type="entry name" value="P-loop_NTPase"/>
</dbReference>
<feature type="repeat" description="TPR" evidence="3">
    <location>
        <begin position="1361"/>
        <end position="1394"/>
    </location>
</feature>
<feature type="coiled-coil region" evidence="4">
    <location>
        <begin position="221"/>
        <end position="273"/>
    </location>
</feature>
<dbReference type="Gene3D" id="3.40.50.300">
    <property type="entry name" value="P-loop containing nucleotide triphosphate hydrolases"/>
    <property type="match status" value="1"/>
</dbReference>
<dbReference type="PANTHER" id="PTHR45641:SF19">
    <property type="entry name" value="NEPHROCYSTIN-3"/>
    <property type="match status" value="1"/>
</dbReference>
<dbReference type="Pfam" id="PF13374">
    <property type="entry name" value="TPR_10"/>
    <property type="match status" value="1"/>
</dbReference>
<dbReference type="SUPFAM" id="SSF52540">
    <property type="entry name" value="P-loop containing nucleoside triphosphate hydrolases"/>
    <property type="match status" value="1"/>
</dbReference>
<dbReference type="EMBL" id="CALNXI010000686">
    <property type="protein sequence ID" value="CAH3032933.1"/>
    <property type="molecule type" value="Genomic_DNA"/>
</dbReference>
<feature type="repeat" description="TPR" evidence="3">
    <location>
        <begin position="1277"/>
        <end position="1310"/>
    </location>
</feature>
<protein>
    <recommendedName>
        <fullName evidence="5">NACHT domain-containing protein</fullName>
    </recommendedName>
</protein>
<feature type="repeat" description="TPR" evidence="3">
    <location>
        <begin position="1865"/>
        <end position="1898"/>
    </location>
</feature>